<feature type="domain" description="NADH-rubredoxin oxidoreductase C-terminal" evidence="10">
    <location>
        <begin position="322"/>
        <end position="385"/>
    </location>
</feature>
<comment type="cofactor">
    <cofactor evidence="1">
        <name>siroheme</name>
        <dbReference type="ChEBI" id="CHEBI:60052"/>
    </cofactor>
</comment>
<dbReference type="RefSeq" id="WP_234392723.1">
    <property type="nucleotide sequence ID" value="NZ_JBHMDI010000001.1"/>
</dbReference>
<dbReference type="PRINTS" id="PR00411">
    <property type="entry name" value="PNDRDTASEI"/>
</dbReference>
<accession>A0ABV5L144</accession>
<evidence type="ECO:0000313" key="12">
    <source>
        <dbReference type="Proteomes" id="UP001589753"/>
    </source>
</evidence>
<comment type="caution">
    <text evidence="11">The sequence shown here is derived from an EMBL/GenBank/DDBJ whole genome shotgun (WGS) entry which is preliminary data.</text>
</comment>
<protein>
    <submittedName>
        <fullName evidence="11">FAD-dependent oxidoreductase</fullName>
    </submittedName>
</protein>
<dbReference type="SUPFAM" id="SSF51905">
    <property type="entry name" value="FAD/NAD(P)-binding domain"/>
    <property type="match status" value="2"/>
</dbReference>
<dbReference type="InterPro" id="IPR036188">
    <property type="entry name" value="FAD/NAD-bd_sf"/>
</dbReference>
<evidence type="ECO:0000256" key="7">
    <source>
        <dbReference type="ARBA" id="ARBA00023004"/>
    </source>
</evidence>
<dbReference type="InterPro" id="IPR052034">
    <property type="entry name" value="NasD-like"/>
</dbReference>
<keyword evidence="6" id="KW-0560">Oxidoreductase</keyword>
<comment type="pathway">
    <text evidence="3">Nitrogen metabolism; nitrate reduction (assimilation).</text>
</comment>
<keyword evidence="4" id="KW-0349">Heme</keyword>
<evidence type="ECO:0000259" key="9">
    <source>
        <dbReference type="Pfam" id="PF07992"/>
    </source>
</evidence>
<evidence type="ECO:0000256" key="6">
    <source>
        <dbReference type="ARBA" id="ARBA00023002"/>
    </source>
</evidence>
<dbReference type="InterPro" id="IPR041575">
    <property type="entry name" value="Rubredoxin_C"/>
</dbReference>
<evidence type="ECO:0000259" key="10">
    <source>
        <dbReference type="Pfam" id="PF18267"/>
    </source>
</evidence>
<dbReference type="Proteomes" id="UP001589753">
    <property type="component" value="Unassembled WGS sequence"/>
</dbReference>
<feature type="domain" description="FAD/NAD(P)-binding" evidence="9">
    <location>
        <begin position="6"/>
        <end position="286"/>
    </location>
</feature>
<gene>
    <name evidence="11" type="ORF">ACFFUA_00120</name>
</gene>
<evidence type="ECO:0000313" key="11">
    <source>
        <dbReference type="EMBL" id="MFB9345882.1"/>
    </source>
</evidence>
<dbReference type="PANTHER" id="PTHR43809">
    <property type="entry name" value="NITRITE REDUCTASE (NADH) LARGE SUBUNIT"/>
    <property type="match status" value="1"/>
</dbReference>
<keyword evidence="5" id="KW-0479">Metal-binding</keyword>
<dbReference type="PANTHER" id="PTHR43809:SF1">
    <property type="entry name" value="NITRITE REDUCTASE (NADH) LARGE SUBUNIT"/>
    <property type="match status" value="1"/>
</dbReference>
<comment type="cofactor">
    <cofactor evidence="2">
        <name>FAD</name>
        <dbReference type="ChEBI" id="CHEBI:57692"/>
    </cofactor>
</comment>
<keyword evidence="8" id="KW-0411">Iron-sulfur</keyword>
<reference evidence="11 12" key="1">
    <citation type="submission" date="2024-09" db="EMBL/GenBank/DDBJ databases">
        <authorList>
            <person name="Sun Q."/>
            <person name="Mori K."/>
        </authorList>
    </citation>
    <scope>NUCLEOTIDE SEQUENCE [LARGE SCALE GENOMIC DNA]</scope>
    <source>
        <strain evidence="11 12">JCM 9767</strain>
    </source>
</reference>
<evidence type="ECO:0000256" key="5">
    <source>
        <dbReference type="ARBA" id="ARBA00022723"/>
    </source>
</evidence>
<dbReference type="Gene3D" id="3.50.50.60">
    <property type="entry name" value="FAD/NAD(P)-binding domain"/>
    <property type="match status" value="2"/>
</dbReference>
<organism evidence="11 12">
    <name type="scientific">Streptomyces heliomycini</name>
    <dbReference type="NCBI Taxonomy" id="284032"/>
    <lineage>
        <taxon>Bacteria</taxon>
        <taxon>Bacillati</taxon>
        <taxon>Actinomycetota</taxon>
        <taxon>Actinomycetes</taxon>
        <taxon>Kitasatosporales</taxon>
        <taxon>Streptomycetaceae</taxon>
        <taxon>Streptomyces</taxon>
    </lineage>
</organism>
<evidence type="ECO:0000256" key="3">
    <source>
        <dbReference type="ARBA" id="ARBA00005096"/>
    </source>
</evidence>
<dbReference type="InterPro" id="IPR023753">
    <property type="entry name" value="FAD/NAD-binding_dom"/>
</dbReference>
<dbReference type="Pfam" id="PF07992">
    <property type="entry name" value="Pyr_redox_2"/>
    <property type="match status" value="1"/>
</dbReference>
<evidence type="ECO:0000256" key="8">
    <source>
        <dbReference type="ARBA" id="ARBA00023014"/>
    </source>
</evidence>
<keyword evidence="12" id="KW-1185">Reference proteome</keyword>
<sequence>MTTRTLVVAGHGMVGHRLVEEMLTHDRHGRWRVVVLGEEPRAAYDRVALSSLLDGATPDDLALAGPDVLGDGRLRLRPGTTVTGVDRRARTVTCDDGTETGYDALVLATGSRPFVPPVPGRDLPGCFVYRTVEDVAAIRAAAVAGREAVVVGGGLLGLEAANGLRLLGMRPRVVEMAPWLMAQQIDEGGGRVLAGAVERLGVGVHCSSALHAVGAGPDGRADRVELADGTVLDAALVVFAAGVRPRDELAAPLGLERGGRGGFLVDGWCRTADEHIWAIGECAAVEGRCHGLVVPGFRMAETVARQLVDGAGEPFAGADGSAKLKLLGVEVAGFGDAHARAPGAIEYVREDRRAGTYAKVVLAADGRTLLGGVLAGDTRAYPVLRGLTGRELTASPDELLTGAAGGS</sequence>
<keyword evidence="7" id="KW-0408">Iron</keyword>
<dbReference type="EMBL" id="JBHMDI010000001">
    <property type="protein sequence ID" value="MFB9345882.1"/>
    <property type="molecule type" value="Genomic_DNA"/>
</dbReference>
<dbReference type="PRINTS" id="PR00368">
    <property type="entry name" value="FADPNR"/>
</dbReference>
<evidence type="ECO:0000256" key="2">
    <source>
        <dbReference type="ARBA" id="ARBA00001974"/>
    </source>
</evidence>
<evidence type="ECO:0000256" key="4">
    <source>
        <dbReference type="ARBA" id="ARBA00022617"/>
    </source>
</evidence>
<proteinExistence type="predicted"/>
<name>A0ABV5L144_9ACTN</name>
<dbReference type="Pfam" id="PF18267">
    <property type="entry name" value="Rubredoxin_C"/>
    <property type="match status" value="1"/>
</dbReference>
<evidence type="ECO:0000256" key="1">
    <source>
        <dbReference type="ARBA" id="ARBA00001929"/>
    </source>
</evidence>